<organism evidence="1">
    <name type="scientific">hydrothermal vent metagenome</name>
    <dbReference type="NCBI Taxonomy" id="652676"/>
    <lineage>
        <taxon>unclassified sequences</taxon>
        <taxon>metagenomes</taxon>
        <taxon>ecological metagenomes</taxon>
    </lineage>
</organism>
<protein>
    <recommendedName>
        <fullName evidence="2">Lipoprotein</fullName>
    </recommendedName>
</protein>
<sequence>MRIYPIYIVLLVIWFSGCTTVNTFPITARRGDTITVPVGSPDSMSKANTVITYVPDDGSPSVVLHDTVAGTTGNFRALINLYPEKTSAAWLDNFEIQNMADATVHGVWLTVILLDLPMTVPTGQGELQINSSAVYPGNSFIPHINNTPVRLEILSGDGSPNTFDFYKKNFFQTAIDILPGNIAELESKPRLIVSPPRSSITSNPKYAAAELVINIPGITGSSNSLKVIADELPESVISRRQMDWKLKGDNLSIYFLSSQGLLEYMEMRISVLGLPLASFSGATVSSLSLYDINGNLVAPPTELGDLLSWKIEQYDVNGS</sequence>
<evidence type="ECO:0000313" key="1">
    <source>
        <dbReference type="EMBL" id="VAW74719.1"/>
    </source>
</evidence>
<gene>
    <name evidence="1" type="ORF">MNBD_GAMMA15-840</name>
</gene>
<reference evidence="1" key="1">
    <citation type="submission" date="2018-06" db="EMBL/GenBank/DDBJ databases">
        <authorList>
            <person name="Zhirakovskaya E."/>
        </authorList>
    </citation>
    <scope>NUCLEOTIDE SEQUENCE</scope>
</reference>
<dbReference type="EMBL" id="UOFN01000039">
    <property type="protein sequence ID" value="VAW74719.1"/>
    <property type="molecule type" value="Genomic_DNA"/>
</dbReference>
<name>A0A3B0YKH1_9ZZZZ</name>
<proteinExistence type="predicted"/>
<dbReference type="AlphaFoldDB" id="A0A3B0YKH1"/>
<evidence type="ECO:0008006" key="2">
    <source>
        <dbReference type="Google" id="ProtNLM"/>
    </source>
</evidence>
<accession>A0A3B0YKH1</accession>
<dbReference type="PROSITE" id="PS51257">
    <property type="entry name" value="PROKAR_LIPOPROTEIN"/>
    <property type="match status" value="1"/>
</dbReference>